<gene>
    <name evidence="5" type="ORF">HERILL_LOCUS16314</name>
</gene>
<keyword evidence="6" id="KW-1185">Reference proteome</keyword>
<evidence type="ECO:0000313" key="5">
    <source>
        <dbReference type="EMBL" id="CAD7094082.1"/>
    </source>
</evidence>
<evidence type="ECO:0000256" key="1">
    <source>
        <dbReference type="ARBA" id="ARBA00004173"/>
    </source>
</evidence>
<dbReference type="Pfam" id="PF01709">
    <property type="entry name" value="Transcrip_reg"/>
    <property type="match status" value="1"/>
</dbReference>
<dbReference type="FunFam" id="1.10.10.200:FF:000002">
    <property type="entry name" value="Probable transcriptional regulatory protein CLM62_37755"/>
    <property type="match status" value="1"/>
</dbReference>
<dbReference type="AlphaFoldDB" id="A0A7R8Z5L5"/>
<dbReference type="InterPro" id="IPR026564">
    <property type="entry name" value="Transcrip_reg_TACO1-like_dom3"/>
</dbReference>
<evidence type="ECO:0000256" key="2">
    <source>
        <dbReference type="ARBA" id="ARBA00008724"/>
    </source>
</evidence>
<feature type="domain" description="TACO1/YebC-like second and third" evidence="3">
    <location>
        <begin position="129"/>
        <end position="280"/>
    </location>
</feature>
<protein>
    <recommendedName>
        <fullName evidence="7">Transcriptional regulator</fullName>
    </recommendedName>
</protein>
<dbReference type="SUPFAM" id="SSF75625">
    <property type="entry name" value="YebC-like"/>
    <property type="match status" value="1"/>
</dbReference>
<organism evidence="5 6">
    <name type="scientific">Hermetia illucens</name>
    <name type="common">Black soldier fly</name>
    <dbReference type="NCBI Taxonomy" id="343691"/>
    <lineage>
        <taxon>Eukaryota</taxon>
        <taxon>Metazoa</taxon>
        <taxon>Ecdysozoa</taxon>
        <taxon>Arthropoda</taxon>
        <taxon>Hexapoda</taxon>
        <taxon>Insecta</taxon>
        <taxon>Pterygota</taxon>
        <taxon>Neoptera</taxon>
        <taxon>Endopterygota</taxon>
        <taxon>Diptera</taxon>
        <taxon>Brachycera</taxon>
        <taxon>Stratiomyomorpha</taxon>
        <taxon>Stratiomyidae</taxon>
        <taxon>Hermetiinae</taxon>
        <taxon>Hermetia</taxon>
    </lineage>
</organism>
<dbReference type="PANTHER" id="PTHR12532">
    <property type="entry name" value="TRANSLATIONAL ACTIVATOR OF CYTOCHROME C OXIDASE 1"/>
    <property type="match status" value="1"/>
</dbReference>
<dbReference type="InParanoid" id="A0A7R8Z5L5"/>
<dbReference type="Gene3D" id="3.30.70.980">
    <property type="match status" value="2"/>
</dbReference>
<evidence type="ECO:0000259" key="4">
    <source>
        <dbReference type="Pfam" id="PF20772"/>
    </source>
</evidence>
<dbReference type="InterPro" id="IPR002876">
    <property type="entry name" value="Transcrip_reg_TACO1-like"/>
</dbReference>
<dbReference type="InterPro" id="IPR017856">
    <property type="entry name" value="Integrase-like_N"/>
</dbReference>
<feature type="domain" description="TACO1/YebC-like N-terminal" evidence="4">
    <location>
        <begin position="39"/>
        <end position="109"/>
    </location>
</feature>
<dbReference type="EMBL" id="LR899015">
    <property type="protein sequence ID" value="CAD7094082.1"/>
    <property type="molecule type" value="Genomic_DNA"/>
</dbReference>
<dbReference type="InterPro" id="IPR048300">
    <property type="entry name" value="TACO1_YebC-like_2nd/3rd_dom"/>
</dbReference>
<dbReference type="Pfam" id="PF20772">
    <property type="entry name" value="TACO1_YebC_N"/>
    <property type="match status" value="1"/>
</dbReference>
<reference evidence="5 6" key="1">
    <citation type="submission" date="2020-11" db="EMBL/GenBank/DDBJ databases">
        <authorList>
            <person name="Wallbank WR R."/>
            <person name="Pardo Diaz C."/>
            <person name="Kozak K."/>
            <person name="Martin S."/>
            <person name="Jiggins C."/>
            <person name="Moest M."/>
            <person name="Warren A I."/>
            <person name="Generalovic N T."/>
            <person name="Byers J.R.P. K."/>
            <person name="Montejo-Kovacevich G."/>
            <person name="Yen C E."/>
        </authorList>
    </citation>
    <scope>NUCLEOTIDE SEQUENCE [LARGE SCALE GENOMIC DNA]</scope>
</reference>
<dbReference type="GO" id="GO:0005739">
    <property type="term" value="C:mitochondrion"/>
    <property type="evidence" value="ECO:0007669"/>
    <property type="project" value="UniProtKB-SubCell"/>
</dbReference>
<proteinExistence type="inferred from homology"/>
<dbReference type="InterPro" id="IPR029072">
    <property type="entry name" value="YebC-like"/>
</dbReference>
<dbReference type="PANTHER" id="PTHR12532:SF0">
    <property type="entry name" value="TRANSLATIONAL ACTIVATOR OF CYTOCHROME C OXIDASE 1"/>
    <property type="match status" value="1"/>
</dbReference>
<evidence type="ECO:0000313" key="6">
    <source>
        <dbReference type="Proteomes" id="UP000594454"/>
    </source>
</evidence>
<dbReference type="InterPro" id="IPR049083">
    <property type="entry name" value="TACO1_YebC_N"/>
</dbReference>
<dbReference type="OMA" id="AQWKVKH"/>
<comment type="subcellular location">
    <subcellularLocation>
        <location evidence="1">Mitochondrion</location>
    </subcellularLocation>
</comment>
<evidence type="ECO:0000259" key="3">
    <source>
        <dbReference type="Pfam" id="PF01709"/>
    </source>
</evidence>
<dbReference type="FunCoup" id="A0A7R8Z5L5">
    <property type="interactions" value="532"/>
</dbReference>
<accession>A0A7R8Z5L5</accession>
<comment type="similarity">
    <text evidence="2">Belongs to the TACO1 family.</text>
</comment>
<name>A0A7R8Z5L5_HERIL</name>
<evidence type="ECO:0008006" key="7">
    <source>
        <dbReference type="Google" id="ProtNLM"/>
    </source>
</evidence>
<dbReference type="Gene3D" id="1.10.10.200">
    <property type="match status" value="1"/>
</dbReference>
<dbReference type="Proteomes" id="UP000594454">
    <property type="component" value="Chromosome 7"/>
</dbReference>
<sequence>MALSSPLRRSLRGAYCFLPVLCQQSSYIHTTESCAAGHSKWANIRHIKAAKDGQRAILFSRLVRQIRMAIQEGGSPNPQINSVLRYAIDDAIKKNMPMSTVQTTIKRFEESQGQLKKHCLEIKIVNTPIYMVCVLYTDNLAGLRMQLTPVLKKSGGAFIDARHLFEGRGVIETTITDQVMERSVETKLNEICTDDAIECGAEEVEVVSEVAGSVNFFCDPVELNKVSRALVDRGYRVESAEHVFIPKTPVKVSESDQILCDTVRDKLKAFDGVDEVYDNIYFE</sequence>